<evidence type="ECO:0000313" key="1">
    <source>
        <dbReference type="EMBL" id="KAJ1204113.1"/>
    </source>
</evidence>
<accession>A0AAV7VUS8</accession>
<keyword evidence="2" id="KW-1185">Reference proteome</keyword>
<reference evidence="1" key="1">
    <citation type="journal article" date="2022" name="bioRxiv">
        <title>Sequencing and chromosome-scale assembly of the giantPleurodeles waltlgenome.</title>
        <authorList>
            <person name="Brown T."/>
            <person name="Elewa A."/>
            <person name="Iarovenko S."/>
            <person name="Subramanian E."/>
            <person name="Araus A.J."/>
            <person name="Petzold A."/>
            <person name="Susuki M."/>
            <person name="Suzuki K.-i.T."/>
            <person name="Hayashi T."/>
            <person name="Toyoda A."/>
            <person name="Oliveira C."/>
            <person name="Osipova E."/>
            <person name="Leigh N.D."/>
            <person name="Simon A."/>
            <person name="Yun M.H."/>
        </authorList>
    </citation>
    <scope>NUCLEOTIDE SEQUENCE</scope>
    <source>
        <strain evidence="1">20211129_DDA</strain>
        <tissue evidence="1">Liver</tissue>
    </source>
</reference>
<dbReference type="Proteomes" id="UP001066276">
    <property type="component" value="Chromosome 2_1"/>
</dbReference>
<gene>
    <name evidence="1" type="ORF">NDU88_007894</name>
</gene>
<dbReference type="AlphaFoldDB" id="A0AAV7VUS8"/>
<sequence length="99" mass="10834">MFSGRAVAHSASSRLPAYADPGRLLQGTEKDNFTAVLAAAQQVASKNYHKAKSTQACHVGVGSKTGKIKTAKPLAGFYYDLWTDIRFMTLRKVFFPKNP</sequence>
<name>A0AAV7VUS8_PLEWA</name>
<comment type="caution">
    <text evidence="1">The sequence shown here is derived from an EMBL/GenBank/DDBJ whole genome shotgun (WGS) entry which is preliminary data.</text>
</comment>
<evidence type="ECO:0000313" key="2">
    <source>
        <dbReference type="Proteomes" id="UP001066276"/>
    </source>
</evidence>
<protein>
    <submittedName>
        <fullName evidence="1">Uncharacterized protein</fullName>
    </submittedName>
</protein>
<organism evidence="1 2">
    <name type="scientific">Pleurodeles waltl</name>
    <name type="common">Iberian ribbed newt</name>
    <dbReference type="NCBI Taxonomy" id="8319"/>
    <lineage>
        <taxon>Eukaryota</taxon>
        <taxon>Metazoa</taxon>
        <taxon>Chordata</taxon>
        <taxon>Craniata</taxon>
        <taxon>Vertebrata</taxon>
        <taxon>Euteleostomi</taxon>
        <taxon>Amphibia</taxon>
        <taxon>Batrachia</taxon>
        <taxon>Caudata</taxon>
        <taxon>Salamandroidea</taxon>
        <taxon>Salamandridae</taxon>
        <taxon>Pleurodelinae</taxon>
        <taxon>Pleurodeles</taxon>
    </lineage>
</organism>
<dbReference type="EMBL" id="JANPWB010000003">
    <property type="protein sequence ID" value="KAJ1204113.1"/>
    <property type="molecule type" value="Genomic_DNA"/>
</dbReference>
<proteinExistence type="predicted"/>